<reference evidence="1 2" key="1">
    <citation type="submission" date="2024-01" db="EMBL/GenBank/DDBJ databases">
        <title>Seven novel Bacillus-like species.</title>
        <authorList>
            <person name="Liu G."/>
        </authorList>
    </citation>
    <scope>NUCLEOTIDE SEQUENCE [LARGE SCALE GENOMIC DNA]</scope>
    <source>
        <strain evidence="1 2">FJAT-51639</strain>
    </source>
</reference>
<dbReference type="EMBL" id="JBAWSX010000005">
    <property type="protein sequence ID" value="MEI4801973.1"/>
    <property type="molecule type" value="Genomic_DNA"/>
</dbReference>
<dbReference type="Proteomes" id="UP001372526">
    <property type="component" value="Unassembled WGS sequence"/>
</dbReference>
<name>A0ABU8FH10_9BACI</name>
<gene>
    <name evidence="1" type="ORF">WAZ07_11650</name>
</gene>
<accession>A0ABU8FH10</accession>
<keyword evidence="2" id="KW-1185">Reference proteome</keyword>
<sequence>MKISIYVYACRKCEVDEISTPIVTANMPVPVFPKSIASPSIMAYIMTQKYIVYFRITLRLLLNPHPST</sequence>
<protein>
    <submittedName>
        <fullName evidence="1">Uncharacterized protein</fullName>
    </submittedName>
</protein>
<evidence type="ECO:0000313" key="1">
    <source>
        <dbReference type="EMBL" id="MEI4801973.1"/>
    </source>
</evidence>
<evidence type="ECO:0000313" key="2">
    <source>
        <dbReference type="Proteomes" id="UP001372526"/>
    </source>
</evidence>
<proteinExistence type="predicted"/>
<comment type="caution">
    <text evidence="1">The sequence shown here is derived from an EMBL/GenBank/DDBJ whole genome shotgun (WGS) entry which is preliminary data.</text>
</comment>
<dbReference type="RefSeq" id="WP_336472571.1">
    <property type="nucleotide sequence ID" value="NZ_JBAWSX010000005.1"/>
</dbReference>
<organism evidence="1 2">
    <name type="scientific">Bacillus bruguierae</name>
    <dbReference type="NCBI Taxonomy" id="3127667"/>
    <lineage>
        <taxon>Bacteria</taxon>
        <taxon>Bacillati</taxon>
        <taxon>Bacillota</taxon>
        <taxon>Bacilli</taxon>
        <taxon>Bacillales</taxon>
        <taxon>Bacillaceae</taxon>
        <taxon>Bacillus</taxon>
    </lineage>
</organism>